<dbReference type="SUPFAM" id="SSF52540">
    <property type="entry name" value="P-loop containing nucleoside triphosphate hydrolases"/>
    <property type="match status" value="1"/>
</dbReference>
<proteinExistence type="predicted"/>
<dbReference type="PANTHER" id="PTHR37816:SF2">
    <property type="entry name" value="DNA TOPOLOGY MODULATION PROTEIN FLAR-RELATED PROTEIN"/>
    <property type="match status" value="1"/>
</dbReference>
<sequence length="176" mass="20503">MRIHIFGASGSGVTTLGQALSAHVAFPYFDADDYYWLPSNPPFQHKRDPVERNALLLDELNQYPNWIVGGSLDSWGPEWPPLFDLVVFLWIPSQIRIDRLWKREFERYGEQLVSNPDQRQRSDDFINWSSEYDSGLLKGRSKLRHEAWMLTLSCPIIRLEGDLTVDERVNRILEAL</sequence>
<keyword evidence="1" id="KW-0418">Kinase</keyword>
<dbReference type="Pfam" id="PF13238">
    <property type="entry name" value="AAA_18"/>
    <property type="match status" value="1"/>
</dbReference>
<dbReference type="EMBL" id="JAAFZH010000013">
    <property type="protein sequence ID" value="NDU97736.1"/>
    <property type="molecule type" value="Genomic_DNA"/>
</dbReference>
<dbReference type="PANTHER" id="PTHR37816">
    <property type="entry name" value="YALI0E33011P"/>
    <property type="match status" value="1"/>
</dbReference>
<dbReference type="InterPro" id="IPR052922">
    <property type="entry name" value="Cytidylate_Kinase-2"/>
</dbReference>
<dbReference type="NCBIfam" id="NF004861">
    <property type="entry name" value="PRK06217.1"/>
    <property type="match status" value="1"/>
</dbReference>
<organism evidence="1 2">
    <name type="scientific">Spirosoma terrae</name>
    <dbReference type="NCBI Taxonomy" id="1968276"/>
    <lineage>
        <taxon>Bacteria</taxon>
        <taxon>Pseudomonadati</taxon>
        <taxon>Bacteroidota</taxon>
        <taxon>Cytophagia</taxon>
        <taxon>Cytophagales</taxon>
        <taxon>Cytophagaceae</taxon>
        <taxon>Spirosoma</taxon>
    </lineage>
</organism>
<accession>A0A6L9LB35</accession>
<keyword evidence="2" id="KW-1185">Reference proteome</keyword>
<dbReference type="GO" id="GO:0016301">
    <property type="term" value="F:kinase activity"/>
    <property type="evidence" value="ECO:0007669"/>
    <property type="project" value="UniProtKB-KW"/>
</dbReference>
<gene>
    <name evidence="1" type="ORF">GK108_22825</name>
</gene>
<reference evidence="1 2" key="1">
    <citation type="submission" date="2020-02" db="EMBL/GenBank/DDBJ databases">
        <title>Draft genome sequence of two Spirosoma agri KCTC 52727 and Spirosoma terrae KCTC 52035.</title>
        <authorList>
            <person name="Rojas J."/>
            <person name="Ambika Manirajan B."/>
            <person name="Suarez C."/>
            <person name="Ratering S."/>
            <person name="Schnell S."/>
        </authorList>
    </citation>
    <scope>NUCLEOTIDE SEQUENCE [LARGE SCALE GENOMIC DNA]</scope>
    <source>
        <strain evidence="1 2">KCTC 52035</strain>
    </source>
</reference>
<comment type="caution">
    <text evidence="1">The sequence shown here is derived from an EMBL/GenBank/DDBJ whole genome shotgun (WGS) entry which is preliminary data.</text>
</comment>
<dbReference type="Proteomes" id="UP000474175">
    <property type="component" value="Unassembled WGS sequence"/>
</dbReference>
<dbReference type="Gene3D" id="3.40.50.300">
    <property type="entry name" value="P-loop containing nucleotide triphosphate hydrolases"/>
    <property type="match status" value="1"/>
</dbReference>
<evidence type="ECO:0000313" key="2">
    <source>
        <dbReference type="Proteomes" id="UP000474175"/>
    </source>
</evidence>
<name>A0A6L9LB35_9BACT</name>
<dbReference type="AlphaFoldDB" id="A0A6L9LB35"/>
<keyword evidence="1" id="KW-0808">Transferase</keyword>
<protein>
    <submittedName>
        <fullName evidence="1">Adenylate kinase</fullName>
    </submittedName>
</protein>
<dbReference type="InterPro" id="IPR027417">
    <property type="entry name" value="P-loop_NTPase"/>
</dbReference>
<evidence type="ECO:0000313" key="1">
    <source>
        <dbReference type="EMBL" id="NDU97736.1"/>
    </source>
</evidence>
<dbReference type="RefSeq" id="WP_163953490.1">
    <property type="nucleotide sequence ID" value="NZ_JAAFZH010000013.1"/>
</dbReference>